<protein>
    <submittedName>
        <fullName evidence="15">Interleukin-6 receptor subunit alpha-like</fullName>
    </submittedName>
</protein>
<keyword evidence="4 13" id="KW-0732">Signal</keyword>
<dbReference type="GO" id="GO:0009897">
    <property type="term" value="C:external side of plasma membrane"/>
    <property type="evidence" value="ECO:0007669"/>
    <property type="project" value="TreeGrafter"/>
</dbReference>
<dbReference type="Gene3D" id="2.60.40.10">
    <property type="entry name" value="Immunoglobulins"/>
    <property type="match status" value="3"/>
</dbReference>
<evidence type="ECO:0000256" key="9">
    <source>
        <dbReference type="ARBA" id="ARBA00023180"/>
    </source>
</evidence>
<dbReference type="InParanoid" id="A0A672Z1B1"/>
<dbReference type="CDD" id="cd00063">
    <property type="entry name" value="FN3"/>
    <property type="match status" value="1"/>
</dbReference>
<dbReference type="PROSITE" id="PS50853">
    <property type="entry name" value="FN3"/>
    <property type="match status" value="1"/>
</dbReference>
<feature type="region of interest" description="Disordered" evidence="11">
    <location>
        <begin position="440"/>
        <end position="464"/>
    </location>
</feature>
<evidence type="ECO:0000256" key="5">
    <source>
        <dbReference type="ARBA" id="ARBA00022989"/>
    </source>
</evidence>
<dbReference type="PROSITE" id="PS01354">
    <property type="entry name" value="HEMATOPO_REC_L_F3"/>
    <property type="match status" value="1"/>
</dbReference>
<evidence type="ECO:0000259" key="14">
    <source>
        <dbReference type="PROSITE" id="PS50853"/>
    </source>
</evidence>
<gene>
    <name evidence="15" type="primary">il6r</name>
</gene>
<dbReference type="InterPro" id="IPR003599">
    <property type="entry name" value="Ig_sub"/>
</dbReference>
<sequence length="578" mass="64868">MRVFLPLLCVLCVPQVRGVIDGTCPRKDPPPGVLALLPGSKLVLTCSGHVSVDGVKVNVAKNIPNSNTKVGSLATTPANSLGHATVSVRSDRHVTGNGVSHGYLTPPAETQAGHVTEEKQSLRFTESTSPNTQTVQSTSVSSPPSVKPDHEAEDMDYDDDYEEDEWEGVSRVTRGVKSKPEWKQNGRMVGKGAALTLDSVSLEDSGRYTCHHRGKVRFSVKVTVADPPENPHLNCYKTSPSRKIRCEWTPQKLLTKGTSCYLLLRKSLSDTFLPVPCSAQQSRCWCALDHNEDEMRTYHRAYLCVTGITGNATSDLLYFTPLEILKPDPPSNVSVQEVVGHNRTLIVTWEPPSSWKYQDRYYKLIYEIKYKPSNSTFFQRKLINDWHNIHSITDAMTEFENEIQVRTKEEYDGYWSEWSKPVYGSTWKAMKEDMNEDLLKTPFTDLDDDGSGEEDSPDNSVSETESSNTVSLHILWISTALTLVFLGILATYIFSHRNRFMSKLQSLNIISQFRDSSQTHPSAPAAPEGQALMTFAPPHNTEQPSNDVQEENGEENRMKQMTETMNFNNTSYFLVLRE</sequence>
<dbReference type="InterPro" id="IPR013783">
    <property type="entry name" value="Ig-like_fold"/>
</dbReference>
<dbReference type="Pfam" id="PF09240">
    <property type="entry name" value="IL6Ra-bind"/>
    <property type="match status" value="1"/>
</dbReference>
<feature type="signal peptide" evidence="13">
    <location>
        <begin position="1"/>
        <end position="18"/>
    </location>
</feature>
<evidence type="ECO:0000256" key="8">
    <source>
        <dbReference type="ARBA" id="ARBA00023170"/>
    </source>
</evidence>
<keyword evidence="5 12" id="KW-1133">Transmembrane helix</keyword>
<organism evidence="15 16">
    <name type="scientific">Sphaeramia orbicularis</name>
    <name type="common">orbiculate cardinalfish</name>
    <dbReference type="NCBI Taxonomy" id="375764"/>
    <lineage>
        <taxon>Eukaryota</taxon>
        <taxon>Metazoa</taxon>
        <taxon>Chordata</taxon>
        <taxon>Craniata</taxon>
        <taxon>Vertebrata</taxon>
        <taxon>Euteleostomi</taxon>
        <taxon>Actinopterygii</taxon>
        <taxon>Neopterygii</taxon>
        <taxon>Teleostei</taxon>
        <taxon>Neoteleostei</taxon>
        <taxon>Acanthomorphata</taxon>
        <taxon>Gobiaria</taxon>
        <taxon>Kurtiformes</taxon>
        <taxon>Apogonoidei</taxon>
        <taxon>Apogonidae</taxon>
        <taxon>Apogoninae</taxon>
        <taxon>Sphaeramia</taxon>
    </lineage>
</organism>
<feature type="domain" description="Fibronectin type-III" evidence="14">
    <location>
        <begin position="329"/>
        <end position="429"/>
    </location>
</feature>
<dbReference type="SMART" id="SM00409">
    <property type="entry name" value="IG"/>
    <property type="match status" value="1"/>
</dbReference>
<dbReference type="CDD" id="cd00096">
    <property type="entry name" value="Ig"/>
    <property type="match status" value="1"/>
</dbReference>
<keyword evidence="8" id="KW-0675">Receptor</keyword>
<dbReference type="Proteomes" id="UP000472271">
    <property type="component" value="Chromosome 16"/>
</dbReference>
<evidence type="ECO:0000256" key="6">
    <source>
        <dbReference type="ARBA" id="ARBA00023136"/>
    </source>
</evidence>
<dbReference type="SUPFAM" id="SSF49265">
    <property type="entry name" value="Fibronectin type III"/>
    <property type="match status" value="2"/>
</dbReference>
<evidence type="ECO:0000256" key="10">
    <source>
        <dbReference type="ARBA" id="ARBA00023319"/>
    </source>
</evidence>
<dbReference type="InterPro" id="IPR003961">
    <property type="entry name" value="FN3_dom"/>
</dbReference>
<evidence type="ECO:0000256" key="2">
    <source>
        <dbReference type="ARBA" id="ARBA00010890"/>
    </source>
</evidence>
<evidence type="ECO:0000313" key="16">
    <source>
        <dbReference type="Proteomes" id="UP000472271"/>
    </source>
</evidence>
<dbReference type="InterPro" id="IPR036116">
    <property type="entry name" value="FN3_sf"/>
</dbReference>
<evidence type="ECO:0000256" key="13">
    <source>
        <dbReference type="SAM" id="SignalP"/>
    </source>
</evidence>
<keyword evidence="16" id="KW-1185">Reference proteome</keyword>
<dbReference type="GO" id="GO:0016064">
    <property type="term" value="P:immunoglobulin mediated immune response"/>
    <property type="evidence" value="ECO:0007669"/>
    <property type="project" value="TreeGrafter"/>
</dbReference>
<feature type="transmembrane region" description="Helical" evidence="12">
    <location>
        <begin position="474"/>
        <end position="494"/>
    </location>
</feature>
<name>A0A672Z1B1_9TELE</name>
<comment type="similarity">
    <text evidence="2">Belongs to the type I cytokine receptor family. Type 3 subfamily.</text>
</comment>
<dbReference type="GO" id="GO:0004896">
    <property type="term" value="F:cytokine receptor activity"/>
    <property type="evidence" value="ECO:0007669"/>
    <property type="project" value="InterPro"/>
</dbReference>
<comment type="subcellular location">
    <subcellularLocation>
        <location evidence="1">Membrane</location>
        <topology evidence="1">Single-pass type I membrane protein</topology>
    </subcellularLocation>
</comment>
<feature type="chain" id="PRO_5025602435" evidence="13">
    <location>
        <begin position="19"/>
        <end position="578"/>
    </location>
</feature>
<reference evidence="15" key="1">
    <citation type="submission" date="2019-06" db="EMBL/GenBank/DDBJ databases">
        <authorList>
            <consortium name="Wellcome Sanger Institute Data Sharing"/>
        </authorList>
    </citation>
    <scope>NUCLEOTIDE SEQUENCE [LARGE SCALE GENOMIC DNA]</scope>
</reference>
<dbReference type="InterPro" id="IPR003530">
    <property type="entry name" value="Hematopoietin_rcpt_L_F3_CS"/>
</dbReference>
<feature type="compositionally biased region" description="Acidic residues" evidence="11">
    <location>
        <begin position="445"/>
        <end position="457"/>
    </location>
</feature>
<dbReference type="AlphaFoldDB" id="A0A672Z1B1"/>
<keyword evidence="6 12" id="KW-0472">Membrane</keyword>
<keyword evidence="10" id="KW-0393">Immunoglobulin domain</keyword>
<dbReference type="OrthoDB" id="8634471at2759"/>
<evidence type="ECO:0000313" key="15">
    <source>
        <dbReference type="Ensembl" id="ENSSORP00005010951.1"/>
    </source>
</evidence>
<evidence type="ECO:0000256" key="7">
    <source>
        <dbReference type="ARBA" id="ARBA00023157"/>
    </source>
</evidence>
<reference evidence="15" key="2">
    <citation type="submission" date="2025-08" db="UniProtKB">
        <authorList>
            <consortium name="Ensembl"/>
        </authorList>
    </citation>
    <scope>IDENTIFICATION</scope>
</reference>
<keyword evidence="7" id="KW-1015">Disulfide bond</keyword>
<dbReference type="PANTHER" id="PTHR23037">
    <property type="entry name" value="CYTOKINE RECEPTOR"/>
    <property type="match status" value="1"/>
</dbReference>
<evidence type="ECO:0000256" key="1">
    <source>
        <dbReference type="ARBA" id="ARBA00004479"/>
    </source>
</evidence>
<dbReference type="InterPro" id="IPR036179">
    <property type="entry name" value="Ig-like_dom_sf"/>
</dbReference>
<dbReference type="InterPro" id="IPR015321">
    <property type="entry name" value="TypeI_recpt_CBD"/>
</dbReference>
<feature type="compositionally biased region" description="Low complexity" evidence="11">
    <location>
        <begin position="127"/>
        <end position="144"/>
    </location>
</feature>
<keyword evidence="3 12" id="KW-0812">Transmembrane</keyword>
<keyword evidence="9" id="KW-0325">Glycoprotein</keyword>
<reference evidence="15" key="3">
    <citation type="submission" date="2025-09" db="UniProtKB">
        <authorList>
            <consortium name="Ensembl"/>
        </authorList>
    </citation>
    <scope>IDENTIFICATION</scope>
</reference>
<proteinExistence type="inferred from homology"/>
<dbReference type="SUPFAM" id="SSF48726">
    <property type="entry name" value="Immunoglobulin"/>
    <property type="match status" value="1"/>
</dbReference>
<evidence type="ECO:0000256" key="11">
    <source>
        <dbReference type="SAM" id="MobiDB-lite"/>
    </source>
</evidence>
<accession>A0A672Z1B1</accession>
<dbReference type="Ensembl" id="ENSSORT00005011325.1">
    <property type="protein sequence ID" value="ENSSORP00005010951.1"/>
    <property type="gene ID" value="ENSSORG00005005928.1"/>
</dbReference>
<feature type="region of interest" description="Disordered" evidence="11">
    <location>
        <begin position="96"/>
        <end position="157"/>
    </location>
</feature>
<dbReference type="PANTHER" id="PTHR23037:SF22">
    <property type="entry name" value="CYTOKINE RECEPTOR COMMON SUBUNIT BETA"/>
    <property type="match status" value="1"/>
</dbReference>
<evidence type="ECO:0000256" key="12">
    <source>
        <dbReference type="SAM" id="Phobius"/>
    </source>
</evidence>
<evidence type="ECO:0000256" key="3">
    <source>
        <dbReference type="ARBA" id="ARBA00022692"/>
    </source>
</evidence>
<evidence type="ECO:0000256" key="4">
    <source>
        <dbReference type="ARBA" id="ARBA00022729"/>
    </source>
</evidence>